<evidence type="ECO:0000259" key="2">
    <source>
        <dbReference type="Pfam" id="PF00534"/>
    </source>
</evidence>
<name>A0A160T3L2_9CHLR</name>
<keyword evidence="1 4" id="KW-0808">Transferase</keyword>
<proteinExistence type="predicted"/>
<dbReference type="CDD" id="cd03809">
    <property type="entry name" value="GT4_MtfB-like"/>
    <property type="match status" value="1"/>
</dbReference>
<dbReference type="FunFam" id="3.40.50.2000:FF:000119">
    <property type="entry name" value="Glycosyl transferase group 1"/>
    <property type="match status" value="1"/>
</dbReference>
<evidence type="ECO:0000313" key="5">
    <source>
        <dbReference type="Proteomes" id="UP000215027"/>
    </source>
</evidence>
<sequence>MSGFIGGRSVSVSPSRPIQPPLHIGINAHLLSDEAGYRRAGIHQYIYQVLSHLPPDDDLRYTLYTRRAAEWAEHPTLRPVGTRLPTANRLARIAWEQAVWPVLARRDRLSLLHSMAFALPRLAPCPAVVTIYDLSFIEIPDSFPAAQRRYLMAETAHACRRAARLITISESGRRDLHRVYGAPLERIDVVRPGVGAAYRPLPAADVAAFRRQQGLPDTFLLHVGTLQPRKNILLLLEALARLNRPDVALVLVGGKGWAYGAIFERVAALGLTDRVRFAGYVADETLPLWYNAAAALVMPSLYEGFGLPVVEALACGTPVVAAGASSLPEAGGDVALYHDPRDPDELAARLAQALDDPAIAARARAAGPAHAARFSWAAAGQETAAVYRRAAESPSRSAR</sequence>
<dbReference type="GO" id="GO:0009103">
    <property type="term" value="P:lipopolysaccharide biosynthetic process"/>
    <property type="evidence" value="ECO:0007669"/>
    <property type="project" value="TreeGrafter"/>
</dbReference>
<dbReference type="Pfam" id="PF13439">
    <property type="entry name" value="Glyco_transf_4"/>
    <property type="match status" value="1"/>
</dbReference>
<accession>A0A160T3L2</accession>
<reference evidence="4" key="1">
    <citation type="submission" date="2016-01" db="EMBL/GenBank/DDBJ databases">
        <authorList>
            <person name="Mcilroy J.S."/>
            <person name="Karst M S."/>
            <person name="Albertsen M."/>
        </authorList>
    </citation>
    <scope>NUCLEOTIDE SEQUENCE</scope>
    <source>
        <strain evidence="4">Cfx-K</strain>
    </source>
</reference>
<evidence type="ECO:0000256" key="1">
    <source>
        <dbReference type="ARBA" id="ARBA00022679"/>
    </source>
</evidence>
<dbReference type="GO" id="GO:0016757">
    <property type="term" value="F:glycosyltransferase activity"/>
    <property type="evidence" value="ECO:0007669"/>
    <property type="project" value="InterPro"/>
</dbReference>
<dbReference type="RefSeq" id="WP_162292489.1">
    <property type="nucleotide sequence ID" value="NZ_LN890655.1"/>
</dbReference>
<dbReference type="Proteomes" id="UP000215027">
    <property type="component" value="Chromosome I"/>
</dbReference>
<dbReference type="PANTHER" id="PTHR46401">
    <property type="entry name" value="GLYCOSYLTRANSFERASE WBBK-RELATED"/>
    <property type="match status" value="1"/>
</dbReference>
<dbReference type="Pfam" id="PF00534">
    <property type="entry name" value="Glycos_transf_1"/>
    <property type="match status" value="1"/>
</dbReference>
<dbReference type="InterPro" id="IPR001296">
    <property type="entry name" value="Glyco_trans_1"/>
</dbReference>
<dbReference type="AlphaFoldDB" id="A0A160T3L2"/>
<dbReference type="EMBL" id="LN890655">
    <property type="protein sequence ID" value="CUS04606.2"/>
    <property type="molecule type" value="Genomic_DNA"/>
</dbReference>
<evidence type="ECO:0000313" key="4">
    <source>
        <dbReference type="EMBL" id="CUS04606.2"/>
    </source>
</evidence>
<evidence type="ECO:0000259" key="3">
    <source>
        <dbReference type="Pfam" id="PF13439"/>
    </source>
</evidence>
<dbReference type="PANTHER" id="PTHR46401:SF2">
    <property type="entry name" value="GLYCOSYLTRANSFERASE WBBK-RELATED"/>
    <property type="match status" value="1"/>
</dbReference>
<dbReference type="InterPro" id="IPR028098">
    <property type="entry name" value="Glyco_trans_4-like_N"/>
</dbReference>
<gene>
    <name evidence="4" type="ORF">CFX0092_A2728</name>
</gene>
<dbReference type="KEGG" id="pbf:CFX0092_A2728"/>
<feature type="domain" description="Glycosyltransferase subfamily 4-like N-terminal" evidence="3">
    <location>
        <begin position="41"/>
        <end position="194"/>
    </location>
</feature>
<keyword evidence="5" id="KW-1185">Reference proteome</keyword>
<dbReference type="SUPFAM" id="SSF53756">
    <property type="entry name" value="UDP-Glycosyltransferase/glycogen phosphorylase"/>
    <property type="match status" value="1"/>
</dbReference>
<protein>
    <submittedName>
        <fullName evidence="4">Glycosyl transferase group 1</fullName>
    </submittedName>
</protein>
<dbReference type="Gene3D" id="3.40.50.2000">
    <property type="entry name" value="Glycogen Phosphorylase B"/>
    <property type="match status" value="2"/>
</dbReference>
<organism evidence="4 5">
    <name type="scientific">Candidatus Promineifilum breve</name>
    <dbReference type="NCBI Taxonomy" id="1806508"/>
    <lineage>
        <taxon>Bacteria</taxon>
        <taxon>Bacillati</taxon>
        <taxon>Chloroflexota</taxon>
        <taxon>Ardenticatenia</taxon>
        <taxon>Candidatus Promineifilales</taxon>
        <taxon>Candidatus Promineifilaceae</taxon>
        <taxon>Candidatus Promineifilum</taxon>
    </lineage>
</organism>
<feature type="domain" description="Glycosyl transferase family 1" evidence="2">
    <location>
        <begin position="211"/>
        <end position="367"/>
    </location>
</feature>